<comment type="caution">
    <text evidence="2">The sequence shown here is derived from an EMBL/GenBank/DDBJ whole genome shotgun (WGS) entry which is preliminary data.</text>
</comment>
<dbReference type="InterPro" id="IPR036291">
    <property type="entry name" value="NAD(P)-bd_dom_sf"/>
</dbReference>
<dbReference type="EMBL" id="ML986648">
    <property type="protein sequence ID" value="KAF2261906.1"/>
    <property type="molecule type" value="Genomic_DNA"/>
</dbReference>
<dbReference type="GO" id="GO:0006694">
    <property type="term" value="P:steroid biosynthetic process"/>
    <property type="evidence" value="ECO:0007669"/>
    <property type="project" value="InterPro"/>
</dbReference>
<accession>A0A9P4K4X3</accession>
<feature type="domain" description="Ketoreductase" evidence="1">
    <location>
        <begin position="8"/>
        <end position="182"/>
    </location>
</feature>
<dbReference type="Proteomes" id="UP000800093">
    <property type="component" value="Unassembled WGS sequence"/>
</dbReference>
<dbReference type="InterPro" id="IPR057326">
    <property type="entry name" value="KR_dom"/>
</dbReference>
<evidence type="ECO:0000313" key="2">
    <source>
        <dbReference type="EMBL" id="KAF2261906.1"/>
    </source>
</evidence>
<evidence type="ECO:0000313" key="3">
    <source>
        <dbReference type="Proteomes" id="UP000800093"/>
    </source>
</evidence>
<sequence length="374" mass="41491">MALLPQPTSVLVVGGCGFVGYHIVRYLLQDATFASVAVLSRSAPQNTGYQVHGAKYFSGDITDLNSLRQALQAIKPTVIIHASAPPPTTGSAKDYKRVIVGGTRNLLQLALESKEVQAFVYTSSNMVTRGREHLDTKEDHPLANTDPKAPAYARAKADAEEMVLKANTLPEFSIKNYDWSGFLATGALRFPIVYGTHNSTAVSGCMAAVRNKETNVLIGDGDNIWSYCSTQNVAESHALLAHALLGPDFSTIAGEAYNINDGEPRLFWGFVREVWRIVGHEDKKDLSTKIPAWLALALADILEFFFWVFTLGRKRPGLLGRQQVEYCCFTHTYNIDKARERLGFMPKQNYEEILRESVRWLQEEHMGIHGLAKS</sequence>
<dbReference type="Pfam" id="PF01073">
    <property type="entry name" value="3Beta_HSD"/>
    <property type="match status" value="1"/>
</dbReference>
<evidence type="ECO:0000259" key="1">
    <source>
        <dbReference type="SMART" id="SM00822"/>
    </source>
</evidence>
<name>A0A9P4K4X3_9PLEO</name>
<dbReference type="InterPro" id="IPR002225">
    <property type="entry name" value="3Beta_OHSteriod_DH/Estase"/>
</dbReference>
<dbReference type="PANTHER" id="PTHR43000">
    <property type="entry name" value="DTDP-D-GLUCOSE 4,6-DEHYDRATASE-RELATED"/>
    <property type="match status" value="1"/>
</dbReference>
<dbReference type="Gene3D" id="3.40.50.720">
    <property type="entry name" value="NAD(P)-binding Rossmann-like Domain"/>
    <property type="match status" value="1"/>
</dbReference>
<dbReference type="SUPFAM" id="SSF51735">
    <property type="entry name" value="NAD(P)-binding Rossmann-fold domains"/>
    <property type="match status" value="1"/>
</dbReference>
<reference evidence="3" key="1">
    <citation type="journal article" date="2020" name="Stud. Mycol.">
        <title>101 Dothideomycetes genomes: A test case for predicting lifestyles and emergence of pathogens.</title>
        <authorList>
            <person name="Haridas S."/>
            <person name="Albert R."/>
            <person name="Binder M."/>
            <person name="Bloem J."/>
            <person name="LaButti K."/>
            <person name="Salamov A."/>
            <person name="Andreopoulos B."/>
            <person name="Baker S."/>
            <person name="Barry K."/>
            <person name="Bills G."/>
            <person name="Bluhm B."/>
            <person name="Cannon C."/>
            <person name="Castanera R."/>
            <person name="Culley D."/>
            <person name="Daum C."/>
            <person name="Ezra D."/>
            <person name="Gonzalez J."/>
            <person name="Henrissat B."/>
            <person name="Kuo A."/>
            <person name="Liang C."/>
            <person name="Lipzen A."/>
            <person name="Lutzoni F."/>
            <person name="Magnuson J."/>
            <person name="Mondo S."/>
            <person name="Nolan M."/>
            <person name="Ohm R."/>
            <person name="Pangilinan J."/>
            <person name="Park H.-J."/>
            <person name="Ramirez L."/>
            <person name="Alfaro M."/>
            <person name="Sun H."/>
            <person name="Tritt A."/>
            <person name="Yoshinaga Y."/>
            <person name="Zwiers L.-H."/>
            <person name="Turgeon B."/>
            <person name="Goodwin S."/>
            <person name="Spatafora J."/>
            <person name="Crous P."/>
            <person name="Grigoriev I."/>
        </authorList>
    </citation>
    <scope>NUCLEOTIDE SEQUENCE [LARGE SCALE GENOMIC DNA]</scope>
    <source>
        <strain evidence="3">CBS 304.66</strain>
    </source>
</reference>
<dbReference type="GO" id="GO:0016616">
    <property type="term" value="F:oxidoreductase activity, acting on the CH-OH group of donors, NAD or NADP as acceptor"/>
    <property type="evidence" value="ECO:0007669"/>
    <property type="project" value="InterPro"/>
</dbReference>
<protein>
    <submittedName>
        <fullName evidence="2">NAD(P)-binding protein</fullName>
    </submittedName>
</protein>
<keyword evidence="3" id="KW-1185">Reference proteome</keyword>
<organism evidence="2 3">
    <name type="scientific">Lojkania enalia</name>
    <dbReference type="NCBI Taxonomy" id="147567"/>
    <lineage>
        <taxon>Eukaryota</taxon>
        <taxon>Fungi</taxon>
        <taxon>Dikarya</taxon>
        <taxon>Ascomycota</taxon>
        <taxon>Pezizomycotina</taxon>
        <taxon>Dothideomycetes</taxon>
        <taxon>Pleosporomycetidae</taxon>
        <taxon>Pleosporales</taxon>
        <taxon>Pleosporales incertae sedis</taxon>
        <taxon>Lojkania</taxon>
    </lineage>
</organism>
<dbReference type="AlphaFoldDB" id="A0A9P4K4X3"/>
<proteinExistence type="predicted"/>
<dbReference type="OrthoDB" id="10058185at2759"/>
<dbReference type="SMART" id="SM00822">
    <property type="entry name" value="PKS_KR"/>
    <property type="match status" value="1"/>
</dbReference>
<gene>
    <name evidence="2" type="ORF">CC78DRAFT_607063</name>
</gene>